<dbReference type="RefSeq" id="WP_101766221.1">
    <property type="nucleotide sequence ID" value="NZ_CP025298.1"/>
</dbReference>
<dbReference type="EMBL" id="CP025298">
    <property type="protein sequence ID" value="AUI09354.1"/>
    <property type="molecule type" value="Genomic_DNA"/>
</dbReference>
<name>A0AAD0FP53_STEMA</name>
<organism evidence="1 2">
    <name type="scientific">Stenotrophomonas maltophilia</name>
    <name type="common">Pseudomonas maltophilia</name>
    <name type="synonym">Xanthomonas maltophilia</name>
    <dbReference type="NCBI Taxonomy" id="40324"/>
    <lineage>
        <taxon>Bacteria</taxon>
        <taxon>Pseudomonadati</taxon>
        <taxon>Pseudomonadota</taxon>
        <taxon>Gammaproteobacteria</taxon>
        <taxon>Lysobacterales</taxon>
        <taxon>Lysobacteraceae</taxon>
        <taxon>Stenotrophomonas</taxon>
        <taxon>Stenotrophomonas maltophilia group</taxon>
    </lineage>
</organism>
<sequence length="132" mass="14282">MYRFKAEVVSIEEDDYCIVVGLADSSTNPSRYVVLQNAKAYDDQDEELGMAHAHIEVGGGLEPCYGGLVHISLRRMELELSLSESAQRKLGITGGIAVTLKTLENGSKLEAALRKICVAEGIPLDLNSSGRD</sequence>
<dbReference type="Proteomes" id="UP000234414">
    <property type="component" value="Chromosome"/>
</dbReference>
<reference evidence="1 2" key="1">
    <citation type="submission" date="2017-12" db="EMBL/GenBank/DDBJ databases">
        <title>Complete Genome Sequence of Stenotrophomonas maltophilia CSM2.</title>
        <authorList>
            <person name="Castro-Jaimes S."/>
            <person name="Lopez-Leal G."/>
            <person name="Barberena Jonas C."/>
            <person name="Bustos P."/>
            <person name="Perez-Oseguera A."/>
            <person name="Cevallos M.A."/>
        </authorList>
    </citation>
    <scope>NUCLEOTIDE SEQUENCE [LARGE SCALE GENOMIC DNA]</scope>
    <source>
        <strain evidence="1 2">CSM2</strain>
    </source>
</reference>
<protein>
    <submittedName>
        <fullName evidence="1">Uncharacterized protein</fullName>
    </submittedName>
</protein>
<dbReference type="Pfam" id="PF15588">
    <property type="entry name" value="Imm10"/>
    <property type="match status" value="1"/>
</dbReference>
<evidence type="ECO:0000313" key="2">
    <source>
        <dbReference type="Proteomes" id="UP000234414"/>
    </source>
</evidence>
<evidence type="ECO:0000313" key="1">
    <source>
        <dbReference type="EMBL" id="AUI09354.1"/>
    </source>
</evidence>
<accession>A0AAD0FP53</accession>
<dbReference type="AlphaFoldDB" id="A0AAD0FP53"/>
<dbReference type="InterPro" id="IPR028962">
    <property type="entry name" value="Imm10"/>
</dbReference>
<proteinExistence type="predicted"/>
<gene>
    <name evidence="1" type="ORF">SmaCSM2_20065</name>
</gene>